<keyword evidence="7 11" id="KW-1133">Transmembrane helix</keyword>
<dbReference type="EMBL" id="FQZL01000006">
    <property type="protein sequence ID" value="SHI74549.1"/>
    <property type="molecule type" value="Genomic_DNA"/>
</dbReference>
<organism evidence="14 15">
    <name type="scientific">Dethiosulfatibacter aminovorans DSM 17477</name>
    <dbReference type="NCBI Taxonomy" id="1121476"/>
    <lineage>
        <taxon>Bacteria</taxon>
        <taxon>Bacillati</taxon>
        <taxon>Bacillota</taxon>
        <taxon>Tissierellia</taxon>
        <taxon>Dethiosulfatibacter</taxon>
    </lineage>
</organism>
<keyword evidence="15" id="KW-1185">Reference proteome</keyword>
<reference evidence="14 15" key="1">
    <citation type="submission" date="2016-11" db="EMBL/GenBank/DDBJ databases">
        <authorList>
            <person name="Jaros S."/>
            <person name="Januszkiewicz K."/>
            <person name="Wedrychowicz H."/>
        </authorList>
    </citation>
    <scope>NUCLEOTIDE SEQUENCE [LARGE SCALE GENOMIC DNA]</scope>
    <source>
        <strain evidence="14 15">DSM 17477</strain>
    </source>
</reference>
<accession>A0A1M6DN58</accession>
<dbReference type="OrthoDB" id="9812531at2"/>
<evidence type="ECO:0000256" key="8">
    <source>
        <dbReference type="ARBA" id="ARBA00023136"/>
    </source>
</evidence>
<keyword evidence="5 10" id="KW-0132">Cell division</keyword>
<dbReference type="Proteomes" id="UP000184052">
    <property type="component" value="Unassembled WGS sequence"/>
</dbReference>
<dbReference type="InterPro" id="IPR004513">
    <property type="entry name" value="FtsX"/>
</dbReference>
<evidence type="ECO:0000313" key="14">
    <source>
        <dbReference type="EMBL" id="SHI74549.1"/>
    </source>
</evidence>
<dbReference type="InterPro" id="IPR003838">
    <property type="entry name" value="ABC3_permease_C"/>
</dbReference>
<sequence>MSIRILKHTFRQGFQGIFRNRTMSIASVGSITAVLVILGLVLMLILNVNALSLSTKEKFDEIYVYLDDNISNDRIREIGEEINDIEGTMTTVFQSKEYALENMKEDFGDDAYLLDGLANNPLPNTYVVQLKDVSYSKSVVNKIEKTDGIEEVRYYNDLVEKLVNMAEFIKTSGMVLIVILLLVSVFIIQNTIKITVASRKREIELMQYIGASNGFVRGPFLLEGIILGLLGAILSIIIVLNGYDYMVSLANEKFFAMLSVNLIPANLISFDLLIIFITIGVGIGILGSIVSLKKFLSV</sequence>
<dbReference type="PANTHER" id="PTHR47755">
    <property type="entry name" value="CELL DIVISION PROTEIN FTSX"/>
    <property type="match status" value="1"/>
</dbReference>
<evidence type="ECO:0000256" key="10">
    <source>
        <dbReference type="PIRNR" id="PIRNR003097"/>
    </source>
</evidence>
<dbReference type="InterPro" id="IPR058204">
    <property type="entry name" value="FtsX_firmicutes-type"/>
</dbReference>
<dbReference type="PIRSF" id="PIRSF003097">
    <property type="entry name" value="FtsX"/>
    <property type="match status" value="1"/>
</dbReference>
<dbReference type="NCBIfam" id="NF038347">
    <property type="entry name" value="FtsX_Gpos"/>
    <property type="match status" value="1"/>
</dbReference>
<gene>
    <name evidence="14" type="ORF">SAMN02745751_00978</name>
</gene>
<feature type="transmembrane region" description="Helical" evidence="11">
    <location>
        <begin position="220"/>
        <end position="243"/>
    </location>
</feature>
<evidence type="ECO:0000256" key="5">
    <source>
        <dbReference type="ARBA" id="ARBA00022618"/>
    </source>
</evidence>
<dbReference type="PANTHER" id="PTHR47755:SF1">
    <property type="entry name" value="CELL DIVISION PROTEIN FTSX"/>
    <property type="match status" value="1"/>
</dbReference>
<comment type="function">
    <text evidence="10">Part of the ABC transporter FtsEX involved in asymmetric cellular division facilitating the initiation of sporulation.</text>
</comment>
<feature type="domain" description="FtsX extracellular" evidence="13">
    <location>
        <begin position="61"/>
        <end position="152"/>
    </location>
</feature>
<dbReference type="Pfam" id="PF18075">
    <property type="entry name" value="FtsX_ECD"/>
    <property type="match status" value="1"/>
</dbReference>
<keyword evidence="4 10" id="KW-1003">Cell membrane</keyword>
<dbReference type="STRING" id="1121476.SAMN02745751_00978"/>
<evidence type="ECO:0000256" key="3">
    <source>
        <dbReference type="ARBA" id="ARBA00021907"/>
    </source>
</evidence>
<feature type="domain" description="ABC3 transporter permease C-terminal" evidence="12">
    <location>
        <begin position="174"/>
        <end position="296"/>
    </location>
</feature>
<protein>
    <recommendedName>
        <fullName evidence="3 10">Cell division protein FtsX</fullName>
    </recommendedName>
</protein>
<comment type="similarity">
    <text evidence="2 10">Belongs to the ABC-4 integral membrane protein family. FtsX subfamily.</text>
</comment>
<evidence type="ECO:0000259" key="13">
    <source>
        <dbReference type="Pfam" id="PF18075"/>
    </source>
</evidence>
<dbReference type="AlphaFoldDB" id="A0A1M6DN58"/>
<evidence type="ECO:0000259" key="12">
    <source>
        <dbReference type="Pfam" id="PF02687"/>
    </source>
</evidence>
<evidence type="ECO:0000313" key="15">
    <source>
        <dbReference type="Proteomes" id="UP000184052"/>
    </source>
</evidence>
<dbReference type="GO" id="GO:0051301">
    <property type="term" value="P:cell division"/>
    <property type="evidence" value="ECO:0007669"/>
    <property type="project" value="UniProtKB-KW"/>
</dbReference>
<feature type="transmembrane region" description="Helical" evidence="11">
    <location>
        <begin position="21"/>
        <end position="46"/>
    </location>
</feature>
<evidence type="ECO:0000256" key="1">
    <source>
        <dbReference type="ARBA" id="ARBA00004651"/>
    </source>
</evidence>
<feature type="transmembrane region" description="Helical" evidence="11">
    <location>
        <begin position="263"/>
        <end position="292"/>
    </location>
</feature>
<proteinExistence type="inferred from homology"/>
<comment type="subcellular location">
    <subcellularLocation>
        <location evidence="1">Cell membrane</location>
        <topology evidence="1">Multi-pass membrane protein</topology>
    </subcellularLocation>
</comment>
<keyword evidence="6 11" id="KW-0812">Transmembrane</keyword>
<feature type="transmembrane region" description="Helical" evidence="11">
    <location>
        <begin position="173"/>
        <end position="192"/>
    </location>
</feature>
<name>A0A1M6DN58_9FIRM</name>
<evidence type="ECO:0000256" key="9">
    <source>
        <dbReference type="ARBA" id="ARBA00023306"/>
    </source>
</evidence>
<evidence type="ECO:0000256" key="7">
    <source>
        <dbReference type="ARBA" id="ARBA00022989"/>
    </source>
</evidence>
<evidence type="ECO:0000256" key="4">
    <source>
        <dbReference type="ARBA" id="ARBA00022475"/>
    </source>
</evidence>
<evidence type="ECO:0000256" key="11">
    <source>
        <dbReference type="SAM" id="Phobius"/>
    </source>
</evidence>
<dbReference type="RefSeq" id="WP_073048002.1">
    <property type="nucleotide sequence ID" value="NZ_FQZL01000006.1"/>
</dbReference>
<dbReference type="Gene3D" id="3.30.70.3040">
    <property type="match status" value="1"/>
</dbReference>
<evidence type="ECO:0000256" key="2">
    <source>
        <dbReference type="ARBA" id="ARBA00007379"/>
    </source>
</evidence>
<dbReference type="GO" id="GO:0005886">
    <property type="term" value="C:plasma membrane"/>
    <property type="evidence" value="ECO:0007669"/>
    <property type="project" value="UniProtKB-SubCell"/>
</dbReference>
<keyword evidence="8 10" id="KW-0472">Membrane</keyword>
<dbReference type="InterPro" id="IPR040690">
    <property type="entry name" value="FtsX_ECD"/>
</dbReference>
<dbReference type="Pfam" id="PF02687">
    <property type="entry name" value="FtsX"/>
    <property type="match status" value="1"/>
</dbReference>
<evidence type="ECO:0000256" key="6">
    <source>
        <dbReference type="ARBA" id="ARBA00022692"/>
    </source>
</evidence>
<keyword evidence="9 10" id="KW-0131">Cell cycle</keyword>